<evidence type="ECO:0000256" key="1">
    <source>
        <dbReference type="ARBA" id="ARBA00006484"/>
    </source>
</evidence>
<dbReference type="GO" id="GO:0016491">
    <property type="term" value="F:oxidoreductase activity"/>
    <property type="evidence" value="ECO:0007669"/>
    <property type="project" value="UniProtKB-KW"/>
</dbReference>
<evidence type="ECO:0000256" key="3">
    <source>
        <dbReference type="ARBA" id="ARBA00023002"/>
    </source>
</evidence>
<evidence type="ECO:0000313" key="6">
    <source>
        <dbReference type="Proteomes" id="UP000813444"/>
    </source>
</evidence>
<keyword evidence="6" id="KW-1185">Reference proteome</keyword>
<dbReference type="Gene3D" id="3.40.50.720">
    <property type="entry name" value="NAD(P)-binding Rossmann-like Domain"/>
    <property type="match status" value="1"/>
</dbReference>
<dbReference type="PRINTS" id="PR00080">
    <property type="entry name" value="SDRFAMILY"/>
</dbReference>
<comment type="similarity">
    <text evidence="1 4">Belongs to the short-chain dehydrogenases/reductases (SDR) family.</text>
</comment>
<evidence type="ECO:0000313" key="5">
    <source>
        <dbReference type="EMBL" id="KAH7322517.1"/>
    </source>
</evidence>
<dbReference type="InterPro" id="IPR002347">
    <property type="entry name" value="SDR_fam"/>
</dbReference>
<dbReference type="SUPFAM" id="SSF51735">
    <property type="entry name" value="NAD(P)-binding Rossmann-fold domains"/>
    <property type="match status" value="1"/>
</dbReference>
<keyword evidence="2" id="KW-0521">NADP</keyword>
<evidence type="ECO:0000256" key="4">
    <source>
        <dbReference type="RuleBase" id="RU000363"/>
    </source>
</evidence>
<name>A0A8K0WSS2_9HYPO</name>
<reference evidence="5" key="1">
    <citation type="journal article" date="2021" name="Nat. Commun.">
        <title>Genetic determinants of endophytism in the Arabidopsis root mycobiome.</title>
        <authorList>
            <person name="Mesny F."/>
            <person name="Miyauchi S."/>
            <person name="Thiergart T."/>
            <person name="Pickel B."/>
            <person name="Atanasova L."/>
            <person name="Karlsson M."/>
            <person name="Huettel B."/>
            <person name="Barry K.W."/>
            <person name="Haridas S."/>
            <person name="Chen C."/>
            <person name="Bauer D."/>
            <person name="Andreopoulos W."/>
            <person name="Pangilinan J."/>
            <person name="LaButti K."/>
            <person name="Riley R."/>
            <person name="Lipzen A."/>
            <person name="Clum A."/>
            <person name="Drula E."/>
            <person name="Henrissat B."/>
            <person name="Kohler A."/>
            <person name="Grigoriev I.V."/>
            <person name="Martin F.M."/>
            <person name="Hacquard S."/>
        </authorList>
    </citation>
    <scope>NUCLEOTIDE SEQUENCE</scope>
    <source>
        <strain evidence="5">MPI-CAGE-CH-0235</strain>
    </source>
</reference>
<proteinExistence type="inferred from homology"/>
<gene>
    <name evidence="5" type="ORF">B0I35DRAFT_370861</name>
</gene>
<dbReference type="Proteomes" id="UP000813444">
    <property type="component" value="Unassembled WGS sequence"/>
</dbReference>
<comment type="caution">
    <text evidence="5">The sequence shown here is derived from an EMBL/GenBank/DDBJ whole genome shotgun (WGS) entry which is preliminary data.</text>
</comment>
<organism evidence="5 6">
    <name type="scientific">Stachybotrys elegans</name>
    <dbReference type="NCBI Taxonomy" id="80388"/>
    <lineage>
        <taxon>Eukaryota</taxon>
        <taxon>Fungi</taxon>
        <taxon>Dikarya</taxon>
        <taxon>Ascomycota</taxon>
        <taxon>Pezizomycotina</taxon>
        <taxon>Sordariomycetes</taxon>
        <taxon>Hypocreomycetidae</taxon>
        <taxon>Hypocreales</taxon>
        <taxon>Stachybotryaceae</taxon>
        <taxon>Stachybotrys</taxon>
    </lineage>
</organism>
<sequence>MTSLNIVPEDFPRLDGKVAIITGGSSGIGLASAKILASLGARVHVLDLNSPIEEVSSGINYMHCNVADWPSLSAAFSQIGHVDIAIANAGVSEETDYFADTFSSTDGLLEEPTWRVVDVNFRAVLNFTKLSLSSFKRQGPGGSLVIVSSATAYSPEISLPVYSASKLGLVGLMRALRPRMEPFYGATINIVAPAATITSLLPANLAKPIMDAGAPVSSAHHVGLAVVHSAVAQQENQVEGYGRDTPEAVKSPGRWNGRCILTLGDHWTEIEEPLSRLRGDWFGAFNKEKTAFQQILTDIRPGISPVADAVQA</sequence>
<keyword evidence="3" id="KW-0560">Oxidoreductase</keyword>
<dbReference type="PROSITE" id="PS00061">
    <property type="entry name" value="ADH_SHORT"/>
    <property type="match status" value="1"/>
</dbReference>
<dbReference type="AlphaFoldDB" id="A0A8K0WSS2"/>
<dbReference type="InterPro" id="IPR036291">
    <property type="entry name" value="NAD(P)-bd_dom_sf"/>
</dbReference>
<accession>A0A8K0WSS2</accession>
<dbReference type="PANTHER" id="PTHR43180">
    <property type="entry name" value="3-OXOACYL-(ACYL-CARRIER-PROTEIN) REDUCTASE (AFU_ORTHOLOGUE AFUA_6G11210)"/>
    <property type="match status" value="1"/>
</dbReference>
<dbReference type="PANTHER" id="PTHR43180:SF80">
    <property type="entry name" value="NAD(P)-BINDING PROTEIN"/>
    <property type="match status" value="1"/>
</dbReference>
<dbReference type="EMBL" id="JAGPNK010000004">
    <property type="protein sequence ID" value="KAH7322517.1"/>
    <property type="molecule type" value="Genomic_DNA"/>
</dbReference>
<dbReference type="PRINTS" id="PR00081">
    <property type="entry name" value="GDHRDH"/>
</dbReference>
<dbReference type="OrthoDB" id="37659at2759"/>
<evidence type="ECO:0000256" key="2">
    <source>
        <dbReference type="ARBA" id="ARBA00022857"/>
    </source>
</evidence>
<protein>
    <submittedName>
        <fullName evidence="5">Short chain dehydrogenase reductase</fullName>
    </submittedName>
</protein>
<dbReference type="InterPro" id="IPR020904">
    <property type="entry name" value="Sc_DH/Rdtase_CS"/>
</dbReference>
<dbReference type="Pfam" id="PF00106">
    <property type="entry name" value="adh_short"/>
    <property type="match status" value="1"/>
</dbReference>